<feature type="compositionally biased region" description="Polar residues" evidence="1">
    <location>
        <begin position="17"/>
        <end position="27"/>
    </location>
</feature>
<dbReference type="EMBL" id="JAPZBS010000002">
    <property type="protein sequence ID" value="KAJ5380383.1"/>
    <property type="molecule type" value="Genomic_DNA"/>
</dbReference>
<dbReference type="RefSeq" id="XP_056557954.1">
    <property type="nucleotide sequence ID" value="XM_056695742.1"/>
</dbReference>
<organism evidence="3 4">
    <name type="scientific">Penicillium cataractarum</name>
    <dbReference type="NCBI Taxonomy" id="2100454"/>
    <lineage>
        <taxon>Eukaryota</taxon>
        <taxon>Fungi</taxon>
        <taxon>Dikarya</taxon>
        <taxon>Ascomycota</taxon>
        <taxon>Pezizomycotina</taxon>
        <taxon>Eurotiomycetes</taxon>
        <taxon>Eurotiomycetidae</taxon>
        <taxon>Eurotiales</taxon>
        <taxon>Aspergillaceae</taxon>
        <taxon>Penicillium</taxon>
    </lineage>
</organism>
<reference evidence="3" key="1">
    <citation type="submission" date="2022-11" db="EMBL/GenBank/DDBJ databases">
        <authorList>
            <person name="Petersen C."/>
        </authorList>
    </citation>
    <scope>NUCLEOTIDE SEQUENCE</scope>
    <source>
        <strain evidence="3">IBT 29864</strain>
    </source>
</reference>
<gene>
    <name evidence="3" type="ORF">N7496_002811</name>
</gene>
<dbReference type="OrthoDB" id="5397557at2759"/>
<keyword evidence="4" id="KW-1185">Reference proteome</keyword>
<dbReference type="Proteomes" id="UP001147782">
    <property type="component" value="Unassembled WGS sequence"/>
</dbReference>
<protein>
    <recommendedName>
        <fullName evidence="2">C2H2-type domain-containing protein</fullName>
    </recommendedName>
</protein>
<evidence type="ECO:0000313" key="4">
    <source>
        <dbReference type="Proteomes" id="UP001147782"/>
    </source>
</evidence>
<name>A0A9W9SQ07_9EURO</name>
<feature type="compositionally biased region" description="Pro residues" evidence="1">
    <location>
        <begin position="49"/>
        <end position="63"/>
    </location>
</feature>
<feature type="region of interest" description="Disordered" evidence="1">
    <location>
        <begin position="14"/>
        <end position="70"/>
    </location>
</feature>
<proteinExistence type="predicted"/>
<accession>A0A9W9SQ07</accession>
<sequence>MSLSLDFRSASGRELSLLSTPDSQTLGSRPVLTNEFPTPPVPSLDELLPVPPSPRQPSPPSAKPPIEVDRPGRYYLPPAMTDLKLAMDYFSMPITPFRYFVAPEIISSPGLFPQFMDLPPEIHRIIFRFCDTPTLFHLIHTSSYTRQECLGLFWQFCDENTWYRLEKCSEAFDGEHPRIYDCPDFASRVTQVEITLPFHWFGMKREFWRRFQDIFPSAQRVAFYEPHFEPSLFHAMINQPLGSETSALDTIAELMAQVPPNITALLATSYGGKESGMRSRLWRIQGSELSQVLDPWTPMRVVLPPKQIRPGILNHFLISERLGTEAIREMYGTDWLKWETYLRYPDASGIECPHPGCDDNFPNETDWNQHLLLDHDERDLKNAFNQSILTYCRNTPPDVKAILDEKQRRLDEANFIRSIMVEELMQWYQENGDQGRRQFEDTLAQQLKEYGFLTYAESLSRWELFSDYVSAWLNDWGDEPGDHGNYDYDNYEVESDEEYPEDEISDYDYAGEEYFVYAD</sequence>
<dbReference type="GeneID" id="81434919"/>
<reference evidence="3" key="2">
    <citation type="journal article" date="2023" name="IMA Fungus">
        <title>Comparative genomic study of the Penicillium genus elucidates a diverse pangenome and 15 lateral gene transfer events.</title>
        <authorList>
            <person name="Petersen C."/>
            <person name="Sorensen T."/>
            <person name="Nielsen M.R."/>
            <person name="Sondergaard T.E."/>
            <person name="Sorensen J.L."/>
            <person name="Fitzpatrick D.A."/>
            <person name="Frisvad J.C."/>
            <person name="Nielsen K.L."/>
        </authorList>
    </citation>
    <scope>NUCLEOTIDE SEQUENCE</scope>
    <source>
        <strain evidence="3">IBT 29864</strain>
    </source>
</reference>
<evidence type="ECO:0000259" key="2">
    <source>
        <dbReference type="PROSITE" id="PS00028"/>
    </source>
</evidence>
<comment type="caution">
    <text evidence="3">The sequence shown here is derived from an EMBL/GenBank/DDBJ whole genome shotgun (WGS) entry which is preliminary data.</text>
</comment>
<dbReference type="PROSITE" id="PS00028">
    <property type="entry name" value="ZINC_FINGER_C2H2_1"/>
    <property type="match status" value="1"/>
</dbReference>
<dbReference type="AlphaFoldDB" id="A0A9W9SQ07"/>
<feature type="domain" description="C2H2-type" evidence="2">
    <location>
        <begin position="352"/>
        <end position="375"/>
    </location>
</feature>
<dbReference type="InterPro" id="IPR013087">
    <property type="entry name" value="Znf_C2H2_type"/>
</dbReference>
<evidence type="ECO:0000256" key="1">
    <source>
        <dbReference type="SAM" id="MobiDB-lite"/>
    </source>
</evidence>
<evidence type="ECO:0000313" key="3">
    <source>
        <dbReference type="EMBL" id="KAJ5380383.1"/>
    </source>
</evidence>